<sequence>MASAAGAGGGGGGKPPGERGNSRDIRLTVQEAAKKLSLWHTPTFRPIMTHDDLDPILADAGFVALPLPPEPAPPPPPPPPQDQNQQQQQAQAQVRWREYAFLGCGAAGAAGGGRNAVVGWTGPRPRLPYPRVDALHIRTYQAFLGAVEVYLGAARVPDLFHVRCMPVTTKQDRVFDKVFRAMRNDQDGIIVYRDGTLDDATFAAICSEHTPIEDVGYHVIPGNACSELRYLRHGKLHGGNCNEETCNGYPGYIDVVRLKDVIPRPCRNMWF</sequence>
<evidence type="ECO:0000313" key="2">
    <source>
        <dbReference type="Proteomes" id="UP001732700"/>
    </source>
</evidence>
<accession>A0ACD6AMA2</accession>
<reference evidence="1" key="1">
    <citation type="submission" date="2021-05" db="EMBL/GenBank/DDBJ databases">
        <authorList>
            <person name="Scholz U."/>
            <person name="Mascher M."/>
            <person name="Fiebig A."/>
        </authorList>
    </citation>
    <scope>NUCLEOTIDE SEQUENCE [LARGE SCALE GENOMIC DNA]</scope>
</reference>
<protein>
    <submittedName>
        <fullName evidence="1">Uncharacterized protein</fullName>
    </submittedName>
</protein>
<organism evidence="1 2">
    <name type="scientific">Avena sativa</name>
    <name type="common">Oat</name>
    <dbReference type="NCBI Taxonomy" id="4498"/>
    <lineage>
        <taxon>Eukaryota</taxon>
        <taxon>Viridiplantae</taxon>
        <taxon>Streptophyta</taxon>
        <taxon>Embryophyta</taxon>
        <taxon>Tracheophyta</taxon>
        <taxon>Spermatophyta</taxon>
        <taxon>Magnoliopsida</taxon>
        <taxon>Liliopsida</taxon>
        <taxon>Poales</taxon>
        <taxon>Poaceae</taxon>
        <taxon>BOP clade</taxon>
        <taxon>Pooideae</taxon>
        <taxon>Poodae</taxon>
        <taxon>Poeae</taxon>
        <taxon>Poeae Chloroplast Group 1 (Aveneae type)</taxon>
        <taxon>Aveninae</taxon>
        <taxon>Avena</taxon>
    </lineage>
</organism>
<dbReference type="Proteomes" id="UP001732700">
    <property type="component" value="Chromosome 7D"/>
</dbReference>
<evidence type="ECO:0000313" key="1">
    <source>
        <dbReference type="EnsemblPlants" id="AVESA.00010b.r2.7DG1390290.1.CDS"/>
    </source>
</evidence>
<proteinExistence type="predicted"/>
<keyword evidence="2" id="KW-1185">Reference proteome</keyword>
<reference evidence="1" key="2">
    <citation type="submission" date="2025-09" db="UniProtKB">
        <authorList>
            <consortium name="EnsemblPlants"/>
        </authorList>
    </citation>
    <scope>IDENTIFICATION</scope>
</reference>
<dbReference type="EnsemblPlants" id="AVESA.00010b.r2.7DG1390290.1">
    <property type="protein sequence ID" value="AVESA.00010b.r2.7DG1390290.1.CDS"/>
    <property type="gene ID" value="AVESA.00010b.r2.7DG1390290"/>
</dbReference>
<name>A0ACD6AMA2_AVESA</name>